<accession>A0A418VZS6</accession>
<dbReference type="InterPro" id="IPR029063">
    <property type="entry name" value="SAM-dependent_MTases_sf"/>
</dbReference>
<dbReference type="PANTHER" id="PTHR43591">
    <property type="entry name" value="METHYLTRANSFERASE"/>
    <property type="match status" value="1"/>
</dbReference>
<keyword evidence="2" id="KW-0808">Transferase</keyword>
<dbReference type="Gene3D" id="3.40.50.150">
    <property type="entry name" value="Vaccinia Virus protein VP39"/>
    <property type="match status" value="1"/>
</dbReference>
<evidence type="ECO:0000259" key="1">
    <source>
        <dbReference type="Pfam" id="PF08241"/>
    </source>
</evidence>
<gene>
    <name evidence="2" type="ORF">D3877_00810</name>
</gene>
<dbReference type="Proteomes" id="UP000283458">
    <property type="component" value="Unassembled WGS sequence"/>
</dbReference>
<protein>
    <submittedName>
        <fullName evidence="2">Class I SAM-dependent methyltransferase</fullName>
    </submittedName>
</protein>
<dbReference type="AlphaFoldDB" id="A0A418VZS6"/>
<dbReference type="GO" id="GO:0008757">
    <property type="term" value="F:S-adenosylmethionine-dependent methyltransferase activity"/>
    <property type="evidence" value="ECO:0007669"/>
    <property type="project" value="InterPro"/>
</dbReference>
<evidence type="ECO:0000313" key="2">
    <source>
        <dbReference type="EMBL" id="RJF83272.1"/>
    </source>
</evidence>
<dbReference type="GO" id="GO:0032259">
    <property type="term" value="P:methylation"/>
    <property type="evidence" value="ECO:0007669"/>
    <property type="project" value="UniProtKB-KW"/>
</dbReference>
<reference evidence="2 3" key="1">
    <citation type="submission" date="2018-09" db="EMBL/GenBank/DDBJ databases">
        <authorList>
            <person name="Zhu H."/>
        </authorList>
    </citation>
    <scope>NUCLEOTIDE SEQUENCE [LARGE SCALE GENOMIC DNA]</scope>
    <source>
        <strain evidence="2 3">K2W22B-5</strain>
    </source>
</reference>
<dbReference type="EMBL" id="QYUL01000001">
    <property type="protein sequence ID" value="RJF83272.1"/>
    <property type="molecule type" value="Genomic_DNA"/>
</dbReference>
<dbReference type="OrthoDB" id="7171187at2"/>
<keyword evidence="3" id="KW-1185">Reference proteome</keyword>
<organism evidence="2 3">
    <name type="scientific">Azospirillum cavernae</name>
    <dbReference type="NCBI Taxonomy" id="2320860"/>
    <lineage>
        <taxon>Bacteria</taxon>
        <taxon>Pseudomonadati</taxon>
        <taxon>Pseudomonadota</taxon>
        <taxon>Alphaproteobacteria</taxon>
        <taxon>Rhodospirillales</taxon>
        <taxon>Azospirillaceae</taxon>
        <taxon>Azospirillum</taxon>
    </lineage>
</organism>
<proteinExistence type="predicted"/>
<dbReference type="InterPro" id="IPR013216">
    <property type="entry name" value="Methyltransf_11"/>
</dbReference>
<keyword evidence="2" id="KW-0489">Methyltransferase</keyword>
<name>A0A418VZS6_9PROT</name>
<dbReference type="PANTHER" id="PTHR43591:SF24">
    <property type="entry name" value="2-METHOXY-6-POLYPRENYL-1,4-BENZOQUINOL METHYLASE, MITOCHONDRIAL"/>
    <property type="match status" value="1"/>
</dbReference>
<dbReference type="CDD" id="cd02440">
    <property type="entry name" value="AdoMet_MTases"/>
    <property type="match status" value="1"/>
</dbReference>
<dbReference type="Pfam" id="PF08241">
    <property type="entry name" value="Methyltransf_11"/>
    <property type="match status" value="1"/>
</dbReference>
<comment type="caution">
    <text evidence="2">The sequence shown here is derived from an EMBL/GenBank/DDBJ whole genome shotgun (WGS) entry which is preliminary data.</text>
</comment>
<sequence>MDEIEYALMDKADGTMWWYRCLQELVILSLNRHLTTTAPVILDAGCGTGGMMVRLRQAWPQATLHGIDLSRTACLRTRAKTGGAVAVASVDRLPFPDASMDIVISTDVLTLAGVDEVRAVMDARRCLKPGGLYLVNHPAYAWLMADHDRHVANARRTTAGALRGQLRAAGLKPLFVTYWNTVLFPLMVARRKLWPNGSETSDVGRFSGSLNQVLNGLCGLERVALRRGVALPFGGSVLAVATRA</sequence>
<dbReference type="SUPFAM" id="SSF53335">
    <property type="entry name" value="S-adenosyl-L-methionine-dependent methyltransferases"/>
    <property type="match status" value="1"/>
</dbReference>
<dbReference type="RefSeq" id="WP_119828913.1">
    <property type="nucleotide sequence ID" value="NZ_QYUL01000001.1"/>
</dbReference>
<evidence type="ECO:0000313" key="3">
    <source>
        <dbReference type="Proteomes" id="UP000283458"/>
    </source>
</evidence>
<feature type="domain" description="Methyltransferase type 11" evidence="1">
    <location>
        <begin position="42"/>
        <end position="134"/>
    </location>
</feature>